<keyword evidence="2" id="KW-1185">Reference proteome</keyword>
<protein>
    <submittedName>
        <fullName evidence="1">Uncharacterized protein</fullName>
    </submittedName>
</protein>
<sequence length="330" mass="39047">MDKKKKWKIYEARWKFRDFYFRKVLQRHIFEKYFHYDLCMPRFAHKWIMSAKAANEWLYEKILSGEPFMAARFGNTELSVITTVLKNRICGRSKENDERFDKWFPRLGEGAGFFPVADELADAFTDLMLNACKSVDLLGMWHCHMEDYVIEEYLPQADLTFLFHLEPWRCNNPWSRALRGKRVLVIHPFEKSIRKQYQKRELLFPGTEVLPEFELLTLKAVQTVAGERDERFETWFDALDYMYQEALKKDFDIAIIGCGAYGFPLAAKLKEAGKQAIHLGGVTQIMFGIKGKRWVECPTYRVAFNGAWEYPLESETPRNSQRVEESCYWK</sequence>
<name>A0A3A9AZG8_9FIRM</name>
<proteinExistence type="predicted"/>
<organism evidence="1 2">
    <name type="scientific">Parablautia intestinalis</name>
    <dbReference type="NCBI Taxonomy" id="2320100"/>
    <lineage>
        <taxon>Bacteria</taxon>
        <taxon>Bacillati</taxon>
        <taxon>Bacillota</taxon>
        <taxon>Clostridia</taxon>
        <taxon>Lachnospirales</taxon>
        <taxon>Lachnospiraceae</taxon>
        <taxon>Parablautia</taxon>
    </lineage>
</organism>
<gene>
    <name evidence="1" type="ORF">D7V94_09275</name>
</gene>
<accession>A0A3A9AZG8</accession>
<reference evidence="1 2" key="1">
    <citation type="submission" date="2018-09" db="EMBL/GenBank/DDBJ databases">
        <title>Murine metabolic-syndrome-specific gut microbial biobank.</title>
        <authorList>
            <person name="Liu C."/>
        </authorList>
    </citation>
    <scope>NUCLEOTIDE SEQUENCE [LARGE SCALE GENOMIC DNA]</scope>
    <source>
        <strain evidence="1 2">0.1xD8-82</strain>
    </source>
</reference>
<dbReference type="Proteomes" id="UP000280696">
    <property type="component" value="Unassembled WGS sequence"/>
</dbReference>
<comment type="caution">
    <text evidence="1">The sequence shown here is derived from an EMBL/GenBank/DDBJ whole genome shotgun (WGS) entry which is preliminary data.</text>
</comment>
<dbReference type="OrthoDB" id="9795420at2"/>
<evidence type="ECO:0000313" key="1">
    <source>
        <dbReference type="EMBL" id="RKI91775.1"/>
    </source>
</evidence>
<evidence type="ECO:0000313" key="2">
    <source>
        <dbReference type="Proteomes" id="UP000280696"/>
    </source>
</evidence>
<dbReference type="AlphaFoldDB" id="A0A3A9AZG8"/>
<dbReference type="EMBL" id="RAYQ01000008">
    <property type="protein sequence ID" value="RKI91775.1"/>
    <property type="molecule type" value="Genomic_DNA"/>
</dbReference>
<dbReference type="RefSeq" id="WP_120469028.1">
    <property type="nucleotide sequence ID" value="NZ_RAYQ01000008.1"/>
</dbReference>